<evidence type="ECO:0000313" key="4">
    <source>
        <dbReference type="EMBL" id="OAD71230.1"/>
    </source>
</evidence>
<protein>
    <recommendedName>
        <fullName evidence="6">FYR N-terminal domain-containing protein</fullName>
    </recommendedName>
</protein>
<dbReference type="GO" id="GO:0005634">
    <property type="term" value="C:nucleus"/>
    <property type="evidence" value="ECO:0007669"/>
    <property type="project" value="UniProtKB-SubCell"/>
</dbReference>
<feature type="compositionally biased region" description="Acidic residues" evidence="3">
    <location>
        <begin position="81"/>
        <end position="110"/>
    </location>
</feature>
<dbReference type="PANTHER" id="PTHR22715:SF0">
    <property type="entry name" value="TRANSFORMING GROWTH FACTOR BETA REGULATOR 1"/>
    <property type="match status" value="1"/>
</dbReference>
<keyword evidence="5" id="KW-1185">Reference proteome</keyword>
<dbReference type="Pfam" id="PF05965">
    <property type="entry name" value="FYRC"/>
    <property type="match status" value="1"/>
</dbReference>
<organism evidence="4 5">
    <name type="scientific">Phycomyces blakesleeanus (strain ATCC 8743b / DSM 1359 / FGSC 10004 / NBRC 33097 / NRRL 1555)</name>
    <dbReference type="NCBI Taxonomy" id="763407"/>
    <lineage>
        <taxon>Eukaryota</taxon>
        <taxon>Fungi</taxon>
        <taxon>Fungi incertae sedis</taxon>
        <taxon>Mucoromycota</taxon>
        <taxon>Mucoromycotina</taxon>
        <taxon>Mucoromycetes</taxon>
        <taxon>Mucorales</taxon>
        <taxon>Phycomycetaceae</taxon>
        <taxon>Phycomyces</taxon>
    </lineage>
</organism>
<evidence type="ECO:0008006" key="6">
    <source>
        <dbReference type="Google" id="ProtNLM"/>
    </source>
</evidence>
<evidence type="ECO:0000256" key="1">
    <source>
        <dbReference type="ARBA" id="ARBA00004123"/>
    </source>
</evidence>
<dbReference type="OrthoDB" id="285793at2759"/>
<dbReference type="InterPro" id="IPR003888">
    <property type="entry name" value="FYrich_N"/>
</dbReference>
<dbReference type="GO" id="GO:0051726">
    <property type="term" value="P:regulation of cell cycle"/>
    <property type="evidence" value="ECO:0007669"/>
    <property type="project" value="TreeGrafter"/>
</dbReference>
<dbReference type="Proteomes" id="UP000077315">
    <property type="component" value="Unassembled WGS sequence"/>
</dbReference>
<dbReference type="PROSITE" id="PS51543">
    <property type="entry name" value="FYRC"/>
    <property type="match status" value="1"/>
</dbReference>
<feature type="region of interest" description="Disordered" evidence="3">
    <location>
        <begin position="1"/>
        <end position="22"/>
    </location>
</feature>
<dbReference type="VEuPathDB" id="FungiDB:PHYBLDRAFT_147734"/>
<keyword evidence="2" id="KW-0539">Nucleus</keyword>
<evidence type="ECO:0000313" key="5">
    <source>
        <dbReference type="Proteomes" id="UP000077315"/>
    </source>
</evidence>
<proteinExistence type="predicted"/>
<dbReference type="InParanoid" id="A0A163DHD9"/>
<evidence type="ECO:0000256" key="3">
    <source>
        <dbReference type="SAM" id="MobiDB-lite"/>
    </source>
</evidence>
<dbReference type="InterPro" id="IPR003889">
    <property type="entry name" value="FYrich_C"/>
</dbReference>
<dbReference type="AlphaFoldDB" id="A0A163DHD9"/>
<dbReference type="InterPro" id="IPR040092">
    <property type="entry name" value="TBRG1"/>
</dbReference>
<name>A0A163DHD9_PHYB8</name>
<dbReference type="EMBL" id="KV440986">
    <property type="protein sequence ID" value="OAD71230.1"/>
    <property type="molecule type" value="Genomic_DNA"/>
</dbReference>
<dbReference type="RefSeq" id="XP_018289270.1">
    <property type="nucleotide sequence ID" value="XM_018431938.1"/>
</dbReference>
<dbReference type="STRING" id="763407.A0A163DHD9"/>
<sequence length="280" mass="32054">MITKHAAVDAESQSDNQWNDDRMRKYRSLKRKMIEFIAKQRSAQLTIDKANRRIQALQRENRRLLHKSKGKGDAMDASPIGDEDDAGEDDEDAEKNEEEDQLDENEDEEMFGYTDDMVLQPKRNSASRKRQEIPRDSEGNVIFPFSFASLKVLNLGTIMINQPAFHNDRYIYPLGYSVERTYMSMVNPDSQTTYTCTVKEQDNAPLFTIRAADAPSHEISGQTPTGAWSLVIKQANLIRQKDSTNAISGPEYYGFSHPLVIEMIEELDGVDKCSRYIRRT</sequence>
<reference evidence="5" key="1">
    <citation type="submission" date="2015-06" db="EMBL/GenBank/DDBJ databases">
        <title>Expansion of signal transduction pathways in fungi by whole-genome duplication.</title>
        <authorList>
            <consortium name="DOE Joint Genome Institute"/>
            <person name="Corrochano L.M."/>
            <person name="Kuo A."/>
            <person name="Marcet-Houben M."/>
            <person name="Polaino S."/>
            <person name="Salamov A."/>
            <person name="Villalobos J.M."/>
            <person name="Alvarez M.I."/>
            <person name="Avalos J."/>
            <person name="Benito E.P."/>
            <person name="Benoit I."/>
            <person name="Burger G."/>
            <person name="Camino L.P."/>
            <person name="Canovas D."/>
            <person name="Cerda-Olmedo E."/>
            <person name="Cheng J.-F."/>
            <person name="Dominguez A."/>
            <person name="Elias M."/>
            <person name="Eslava A.P."/>
            <person name="Glaser F."/>
            <person name="Grimwood J."/>
            <person name="Gutierrez G."/>
            <person name="Heitman J."/>
            <person name="Henrissat B."/>
            <person name="Iturriaga E.A."/>
            <person name="Lang B.F."/>
            <person name="Lavin J.L."/>
            <person name="Lee S."/>
            <person name="Li W."/>
            <person name="Lindquist E."/>
            <person name="Lopez-Garcia S."/>
            <person name="Luque E.M."/>
            <person name="Marcos A.T."/>
            <person name="Martin J."/>
            <person name="McCluskey K."/>
            <person name="Medina H.R."/>
            <person name="Miralles-Duran A."/>
            <person name="Miyazaki A."/>
            <person name="Munoz-Torres E."/>
            <person name="Oguiza J.A."/>
            <person name="Ohm R."/>
            <person name="Olmedo M."/>
            <person name="Orejas M."/>
            <person name="Ortiz-Castellanos L."/>
            <person name="Pisabarro A.G."/>
            <person name="Rodriguez-Romero J."/>
            <person name="Ruiz-Herrera J."/>
            <person name="Ruiz-Vazquez R."/>
            <person name="Sanz C."/>
            <person name="Schackwitz W."/>
            <person name="Schmutz J."/>
            <person name="Shahriari M."/>
            <person name="Shelest E."/>
            <person name="Silva-Franco F."/>
            <person name="Soanes D."/>
            <person name="Syed K."/>
            <person name="Tagua V.G."/>
            <person name="Talbot N.J."/>
            <person name="Thon M."/>
            <person name="De vries R.P."/>
            <person name="Wiebenga A."/>
            <person name="Yadav J.S."/>
            <person name="Braun E.L."/>
            <person name="Baker S."/>
            <person name="Garre V."/>
            <person name="Horwitz B."/>
            <person name="Torres-Martinez S."/>
            <person name="Idnurm A."/>
            <person name="Herrera-Estrella A."/>
            <person name="Gabaldon T."/>
            <person name="Grigoriev I.V."/>
        </authorList>
    </citation>
    <scope>NUCLEOTIDE SEQUENCE [LARGE SCALE GENOMIC DNA]</scope>
    <source>
        <strain evidence="5">NRRL 1555(-)</strain>
    </source>
</reference>
<evidence type="ECO:0000256" key="2">
    <source>
        <dbReference type="ARBA" id="ARBA00023242"/>
    </source>
</evidence>
<dbReference type="PROSITE" id="PS51542">
    <property type="entry name" value="FYRN"/>
    <property type="match status" value="1"/>
</dbReference>
<comment type="subcellular location">
    <subcellularLocation>
        <location evidence="1">Nucleus</location>
    </subcellularLocation>
</comment>
<dbReference type="GeneID" id="28992844"/>
<feature type="region of interest" description="Disordered" evidence="3">
    <location>
        <begin position="60"/>
        <end position="134"/>
    </location>
</feature>
<dbReference type="Pfam" id="PF05964">
    <property type="entry name" value="FYRN"/>
    <property type="match status" value="1"/>
</dbReference>
<dbReference type="SMART" id="SM00542">
    <property type="entry name" value="FYRC"/>
    <property type="match status" value="1"/>
</dbReference>
<dbReference type="SMART" id="SM00541">
    <property type="entry name" value="FYRN"/>
    <property type="match status" value="1"/>
</dbReference>
<gene>
    <name evidence="4" type="ORF">PHYBLDRAFT_147734</name>
</gene>
<accession>A0A163DHD9</accession>
<dbReference type="Gene3D" id="3.30.160.360">
    <property type="match status" value="1"/>
</dbReference>
<dbReference type="PANTHER" id="PTHR22715">
    <property type="entry name" value="TRANSFORMING GROWTH FACTOR BETA REGULATED GENE 1"/>
    <property type="match status" value="1"/>
</dbReference>